<protein>
    <submittedName>
        <fullName evidence="1">Uncharacterized protein</fullName>
    </submittedName>
</protein>
<accession>A0ABV0JL80</accession>
<sequence>MRSRENFRETEKMFYPRKVGDRMASMKPEFNGIVSKLALVGVGAFLCLAPSVEAITTSFASTRSASVEPSFAIAQARGRTQRIRFAPGKSSALVEYGVVRGTRDTYLLSAKARQTMTLSITSLEKNAVFDVVAPNGRIIRQEATSWRGVLPATGDYKIVVGGTRGNASYKMQVAIK</sequence>
<gene>
    <name evidence="1" type="ORF">NDI37_06925</name>
</gene>
<evidence type="ECO:0000313" key="1">
    <source>
        <dbReference type="EMBL" id="MEP0864197.1"/>
    </source>
</evidence>
<dbReference type="Gene3D" id="2.60.120.380">
    <property type="match status" value="1"/>
</dbReference>
<dbReference type="RefSeq" id="WP_190428313.1">
    <property type="nucleotide sequence ID" value="NZ_JAMPKK010000010.1"/>
</dbReference>
<proteinExistence type="predicted"/>
<evidence type="ECO:0000313" key="2">
    <source>
        <dbReference type="Proteomes" id="UP001442494"/>
    </source>
</evidence>
<dbReference type="Proteomes" id="UP001442494">
    <property type="component" value="Unassembled WGS sequence"/>
</dbReference>
<keyword evidence="2" id="KW-1185">Reference proteome</keyword>
<dbReference type="EMBL" id="JAMPKK010000010">
    <property type="protein sequence ID" value="MEP0864197.1"/>
    <property type="molecule type" value="Genomic_DNA"/>
</dbReference>
<comment type="caution">
    <text evidence="1">The sequence shown here is derived from an EMBL/GenBank/DDBJ whole genome shotgun (WGS) entry which is preliminary data.</text>
</comment>
<name>A0ABV0JL80_9CYAN</name>
<reference evidence="1 2" key="1">
    <citation type="submission" date="2022-04" db="EMBL/GenBank/DDBJ databases">
        <title>Positive selection, recombination, and allopatry shape intraspecific diversity of widespread and dominant cyanobacteria.</title>
        <authorList>
            <person name="Wei J."/>
            <person name="Shu W."/>
            <person name="Hu C."/>
        </authorList>
    </citation>
    <scope>NUCLEOTIDE SEQUENCE [LARGE SCALE GENOMIC DNA]</scope>
    <source>
        <strain evidence="1 2">GB2-A5</strain>
    </source>
</reference>
<organism evidence="1 2">
    <name type="scientific">Funiculus sociatus GB2-A5</name>
    <dbReference type="NCBI Taxonomy" id="2933946"/>
    <lineage>
        <taxon>Bacteria</taxon>
        <taxon>Bacillati</taxon>
        <taxon>Cyanobacteriota</taxon>
        <taxon>Cyanophyceae</taxon>
        <taxon>Coleofasciculales</taxon>
        <taxon>Coleofasciculaceae</taxon>
        <taxon>Funiculus</taxon>
    </lineage>
</organism>